<dbReference type="SUPFAM" id="SSF47384">
    <property type="entry name" value="Homodimeric domain of signal transducing histidine kinase"/>
    <property type="match status" value="1"/>
</dbReference>
<feature type="transmembrane region" description="Helical" evidence="9">
    <location>
        <begin position="178"/>
        <end position="199"/>
    </location>
</feature>
<reference evidence="12" key="1">
    <citation type="journal article" date="2019" name="Int. J. Syst. Evol. Microbiol.">
        <title>The Global Catalogue of Microorganisms (GCM) 10K type strain sequencing project: providing services to taxonomists for standard genome sequencing and annotation.</title>
        <authorList>
            <consortium name="The Broad Institute Genomics Platform"/>
            <consortium name="The Broad Institute Genome Sequencing Center for Infectious Disease"/>
            <person name="Wu L."/>
            <person name="Ma J."/>
        </authorList>
    </citation>
    <scope>NUCLEOTIDE SEQUENCE [LARGE SCALE GENOMIC DNA]</scope>
    <source>
        <strain evidence="12">KCTC 12907</strain>
    </source>
</reference>
<evidence type="ECO:0000259" key="10">
    <source>
        <dbReference type="PROSITE" id="PS50109"/>
    </source>
</evidence>
<dbReference type="InterPro" id="IPR036890">
    <property type="entry name" value="HATPase_C_sf"/>
</dbReference>
<evidence type="ECO:0000256" key="3">
    <source>
        <dbReference type="ARBA" id="ARBA00022553"/>
    </source>
</evidence>
<keyword evidence="7" id="KW-0067">ATP-binding</keyword>
<dbReference type="InterPro" id="IPR003661">
    <property type="entry name" value="HisK_dim/P_dom"/>
</dbReference>
<keyword evidence="5" id="KW-0547">Nucleotide-binding</keyword>
<dbReference type="InterPro" id="IPR004358">
    <property type="entry name" value="Sig_transdc_His_kin-like_C"/>
</dbReference>
<evidence type="ECO:0000313" key="11">
    <source>
        <dbReference type="EMBL" id="MFC7148013.1"/>
    </source>
</evidence>
<evidence type="ECO:0000256" key="5">
    <source>
        <dbReference type="ARBA" id="ARBA00022741"/>
    </source>
</evidence>
<sequence length="437" mass="48063">MINRTRMQLTIRNAAVLSVILIGLNLTVYIVMKQMLFAQVDRAMNGVNATTTVAAVAPQISGTKGLPLDRAVTFRVAQMDRPVIQLLWTDEDWPLPLPNKNGFTDEQLERLKPSKLDEPYTVKAGNQYFRVLNVAGSGLTVTGGLTISGGESTTYTIKTQQSLSNVSAEIGMLDRLRLILLLGGAAGLIVAIGAGFYLANRALIPIRLSLEKQQQFVSDASHELRTPLSVIQAHAELLLRHPGHTIEQDSKHVSTVLQEARRMNKLVGGLLTLARSDSNQLELERKPVRLDLIVRESVSKMEMLAEVKELILNAEIDDSIPLEADEERLHQLLAILLDNAIKYTPEGGVVCVVCRKLAHTAQLEVEDTGIGIAPEELPRVFDRFYRGDKARGRREGGSGLGLAIARWIVERHGGKIRLESKLSTGTHVYVTLPLSSK</sequence>
<keyword evidence="9" id="KW-0812">Transmembrane</keyword>
<organism evidence="11 12">
    <name type="scientific">Cohnella cellulosilytica</name>
    <dbReference type="NCBI Taxonomy" id="986710"/>
    <lineage>
        <taxon>Bacteria</taxon>
        <taxon>Bacillati</taxon>
        <taxon>Bacillota</taxon>
        <taxon>Bacilli</taxon>
        <taxon>Bacillales</taxon>
        <taxon>Paenibacillaceae</taxon>
        <taxon>Cohnella</taxon>
    </lineage>
</organism>
<gene>
    <name evidence="11" type="ORF">ACFQMJ_05640</name>
</gene>
<keyword evidence="3" id="KW-0597">Phosphoprotein</keyword>
<evidence type="ECO:0000256" key="9">
    <source>
        <dbReference type="SAM" id="Phobius"/>
    </source>
</evidence>
<comment type="caution">
    <text evidence="11">The sequence shown here is derived from an EMBL/GenBank/DDBJ whole genome shotgun (WGS) entry which is preliminary data.</text>
</comment>
<name>A0ABW2F4G0_9BACL</name>
<dbReference type="Gene3D" id="3.30.565.10">
    <property type="entry name" value="Histidine kinase-like ATPase, C-terminal domain"/>
    <property type="match status" value="1"/>
</dbReference>
<dbReference type="SMART" id="SM00388">
    <property type="entry name" value="HisKA"/>
    <property type="match status" value="1"/>
</dbReference>
<keyword evidence="4" id="KW-0808">Transferase</keyword>
<dbReference type="SUPFAM" id="SSF55874">
    <property type="entry name" value="ATPase domain of HSP90 chaperone/DNA topoisomerase II/histidine kinase"/>
    <property type="match status" value="1"/>
</dbReference>
<evidence type="ECO:0000256" key="2">
    <source>
        <dbReference type="ARBA" id="ARBA00012438"/>
    </source>
</evidence>
<dbReference type="Pfam" id="PF00512">
    <property type="entry name" value="HisKA"/>
    <property type="match status" value="1"/>
</dbReference>
<dbReference type="GO" id="GO:0016301">
    <property type="term" value="F:kinase activity"/>
    <property type="evidence" value="ECO:0007669"/>
    <property type="project" value="UniProtKB-KW"/>
</dbReference>
<keyword evidence="8" id="KW-0902">Two-component regulatory system</keyword>
<dbReference type="PANTHER" id="PTHR43711">
    <property type="entry name" value="TWO-COMPONENT HISTIDINE KINASE"/>
    <property type="match status" value="1"/>
</dbReference>
<keyword evidence="9" id="KW-1133">Transmembrane helix</keyword>
<dbReference type="SMART" id="SM00387">
    <property type="entry name" value="HATPase_c"/>
    <property type="match status" value="1"/>
</dbReference>
<dbReference type="CDD" id="cd00082">
    <property type="entry name" value="HisKA"/>
    <property type="match status" value="1"/>
</dbReference>
<dbReference type="Pfam" id="PF02518">
    <property type="entry name" value="HATPase_c"/>
    <property type="match status" value="1"/>
</dbReference>
<comment type="catalytic activity">
    <reaction evidence="1">
        <text>ATP + protein L-histidine = ADP + protein N-phospho-L-histidine.</text>
        <dbReference type="EC" id="2.7.13.3"/>
    </reaction>
</comment>
<feature type="transmembrane region" description="Helical" evidence="9">
    <location>
        <begin position="14"/>
        <end position="32"/>
    </location>
</feature>
<dbReference type="PROSITE" id="PS50109">
    <property type="entry name" value="HIS_KIN"/>
    <property type="match status" value="1"/>
</dbReference>
<feature type="domain" description="Histidine kinase" evidence="10">
    <location>
        <begin position="219"/>
        <end position="436"/>
    </location>
</feature>
<dbReference type="InterPro" id="IPR003594">
    <property type="entry name" value="HATPase_dom"/>
</dbReference>
<accession>A0ABW2F4G0</accession>
<evidence type="ECO:0000256" key="4">
    <source>
        <dbReference type="ARBA" id="ARBA00022679"/>
    </source>
</evidence>
<dbReference type="InterPro" id="IPR005467">
    <property type="entry name" value="His_kinase_dom"/>
</dbReference>
<evidence type="ECO:0000256" key="8">
    <source>
        <dbReference type="ARBA" id="ARBA00023012"/>
    </source>
</evidence>
<evidence type="ECO:0000256" key="6">
    <source>
        <dbReference type="ARBA" id="ARBA00022777"/>
    </source>
</evidence>
<keyword evidence="6 11" id="KW-0418">Kinase</keyword>
<dbReference type="Gene3D" id="1.10.287.130">
    <property type="match status" value="1"/>
</dbReference>
<dbReference type="InterPro" id="IPR036097">
    <property type="entry name" value="HisK_dim/P_sf"/>
</dbReference>
<dbReference type="EMBL" id="JBHTAI010000003">
    <property type="protein sequence ID" value="MFC7148013.1"/>
    <property type="molecule type" value="Genomic_DNA"/>
</dbReference>
<protein>
    <recommendedName>
        <fullName evidence="2">histidine kinase</fullName>
        <ecNumber evidence="2">2.7.13.3</ecNumber>
    </recommendedName>
</protein>
<dbReference type="PANTHER" id="PTHR43711:SF1">
    <property type="entry name" value="HISTIDINE KINASE 1"/>
    <property type="match status" value="1"/>
</dbReference>
<dbReference type="RefSeq" id="WP_378047313.1">
    <property type="nucleotide sequence ID" value="NZ_JBHMDN010000013.1"/>
</dbReference>
<dbReference type="Proteomes" id="UP001596378">
    <property type="component" value="Unassembled WGS sequence"/>
</dbReference>
<keyword evidence="9" id="KW-0472">Membrane</keyword>
<dbReference type="InterPro" id="IPR050736">
    <property type="entry name" value="Sensor_HK_Regulatory"/>
</dbReference>
<evidence type="ECO:0000313" key="12">
    <source>
        <dbReference type="Proteomes" id="UP001596378"/>
    </source>
</evidence>
<evidence type="ECO:0000256" key="1">
    <source>
        <dbReference type="ARBA" id="ARBA00000085"/>
    </source>
</evidence>
<dbReference type="EC" id="2.7.13.3" evidence="2"/>
<evidence type="ECO:0000256" key="7">
    <source>
        <dbReference type="ARBA" id="ARBA00022840"/>
    </source>
</evidence>
<dbReference type="PRINTS" id="PR00344">
    <property type="entry name" value="BCTRLSENSOR"/>
</dbReference>
<dbReference type="CDD" id="cd00075">
    <property type="entry name" value="HATPase"/>
    <property type="match status" value="1"/>
</dbReference>
<proteinExistence type="predicted"/>
<keyword evidence="12" id="KW-1185">Reference proteome</keyword>